<evidence type="ECO:0000313" key="4">
    <source>
        <dbReference type="Proteomes" id="UP000031668"/>
    </source>
</evidence>
<sequence>MTFKIRQERYLLNSDKKGAPQTLITPIDVDCVHESTVIKSHVLLENESYEFVVDSKKGLKYVLLNPKRTGFFRVYYSESLYAMLFTHLKELSFEDRFGLLSDYFSFARSGLNGTDKYLDLIMRFVEIKEEDEDIWKAIIKSMNQIRNLVMSPILSQYDFTADKFDYDESRLILVSTLMKVLLNYDQILRDKLLSWFGEYTQKKLKVIPDFRECMFCACYTSRPHCDQLLN</sequence>
<comment type="caution">
    <text evidence="3">The sequence shown here is derived from an EMBL/GenBank/DDBJ whole genome shotgun (WGS) entry which is preliminary data.</text>
</comment>
<dbReference type="AlphaFoldDB" id="A0A0C2IJD8"/>
<evidence type="ECO:0000256" key="1">
    <source>
        <dbReference type="ARBA" id="ARBA00010136"/>
    </source>
</evidence>
<dbReference type="GO" id="GO:0016020">
    <property type="term" value="C:membrane"/>
    <property type="evidence" value="ECO:0007669"/>
    <property type="project" value="TreeGrafter"/>
</dbReference>
<dbReference type="InterPro" id="IPR024571">
    <property type="entry name" value="ERAP1-like_C_dom"/>
</dbReference>
<protein>
    <submittedName>
        <fullName evidence="3">Alanine/arginine aminopeptidase</fullName>
    </submittedName>
</protein>
<gene>
    <name evidence="3" type="ORF">RF11_07011</name>
</gene>
<name>A0A0C2IJD8_THEKT</name>
<dbReference type="GO" id="GO:0042277">
    <property type="term" value="F:peptide binding"/>
    <property type="evidence" value="ECO:0007669"/>
    <property type="project" value="TreeGrafter"/>
</dbReference>
<dbReference type="Pfam" id="PF11838">
    <property type="entry name" value="ERAP1_C"/>
    <property type="match status" value="1"/>
</dbReference>
<dbReference type="GO" id="GO:0070006">
    <property type="term" value="F:metalloaminopeptidase activity"/>
    <property type="evidence" value="ECO:0007669"/>
    <property type="project" value="TreeGrafter"/>
</dbReference>
<dbReference type="GO" id="GO:0043171">
    <property type="term" value="P:peptide catabolic process"/>
    <property type="evidence" value="ECO:0007669"/>
    <property type="project" value="TreeGrafter"/>
</dbReference>
<reference evidence="3 4" key="1">
    <citation type="journal article" date="2014" name="Genome Biol. Evol.">
        <title>The genome of the myxosporean Thelohanellus kitauei shows adaptations to nutrient acquisition within its fish host.</title>
        <authorList>
            <person name="Yang Y."/>
            <person name="Xiong J."/>
            <person name="Zhou Z."/>
            <person name="Huo F."/>
            <person name="Miao W."/>
            <person name="Ran C."/>
            <person name="Liu Y."/>
            <person name="Zhang J."/>
            <person name="Feng J."/>
            <person name="Wang M."/>
            <person name="Wang M."/>
            <person name="Wang L."/>
            <person name="Yao B."/>
        </authorList>
    </citation>
    <scope>NUCLEOTIDE SEQUENCE [LARGE SCALE GENOMIC DNA]</scope>
    <source>
        <strain evidence="3">Wuqing</strain>
    </source>
</reference>
<dbReference type="Proteomes" id="UP000031668">
    <property type="component" value="Unassembled WGS sequence"/>
</dbReference>
<dbReference type="InterPro" id="IPR050344">
    <property type="entry name" value="Peptidase_M1_aminopeptidases"/>
</dbReference>
<dbReference type="Gene3D" id="1.25.50.20">
    <property type="match status" value="1"/>
</dbReference>
<dbReference type="PANTHER" id="PTHR11533:SF299">
    <property type="entry name" value="AMINOPEPTIDASE"/>
    <property type="match status" value="1"/>
</dbReference>
<accession>A0A0C2IJD8</accession>
<comment type="similarity">
    <text evidence="1">Belongs to the peptidase M1 family.</text>
</comment>
<keyword evidence="3" id="KW-0031">Aminopeptidase</keyword>
<dbReference type="GO" id="GO:0005615">
    <property type="term" value="C:extracellular space"/>
    <property type="evidence" value="ECO:0007669"/>
    <property type="project" value="TreeGrafter"/>
</dbReference>
<dbReference type="GO" id="GO:0005737">
    <property type="term" value="C:cytoplasm"/>
    <property type="evidence" value="ECO:0007669"/>
    <property type="project" value="TreeGrafter"/>
</dbReference>
<proteinExistence type="inferred from homology"/>
<dbReference type="GO" id="GO:0006508">
    <property type="term" value="P:proteolysis"/>
    <property type="evidence" value="ECO:0007669"/>
    <property type="project" value="TreeGrafter"/>
</dbReference>
<evidence type="ECO:0000259" key="2">
    <source>
        <dbReference type="Pfam" id="PF11838"/>
    </source>
</evidence>
<dbReference type="OrthoDB" id="6750768at2759"/>
<keyword evidence="3" id="KW-0378">Hydrolase</keyword>
<dbReference type="EMBL" id="JWZT01003808">
    <property type="protein sequence ID" value="KII65494.1"/>
    <property type="molecule type" value="Genomic_DNA"/>
</dbReference>
<evidence type="ECO:0000313" key="3">
    <source>
        <dbReference type="EMBL" id="KII65494.1"/>
    </source>
</evidence>
<organism evidence="3 4">
    <name type="scientific">Thelohanellus kitauei</name>
    <name type="common">Myxosporean</name>
    <dbReference type="NCBI Taxonomy" id="669202"/>
    <lineage>
        <taxon>Eukaryota</taxon>
        <taxon>Metazoa</taxon>
        <taxon>Cnidaria</taxon>
        <taxon>Myxozoa</taxon>
        <taxon>Myxosporea</taxon>
        <taxon>Bivalvulida</taxon>
        <taxon>Platysporina</taxon>
        <taxon>Myxobolidae</taxon>
        <taxon>Thelohanellus</taxon>
    </lineage>
</organism>
<feature type="domain" description="ERAP1-like C-terminal" evidence="2">
    <location>
        <begin position="61"/>
        <end position="219"/>
    </location>
</feature>
<dbReference type="PANTHER" id="PTHR11533">
    <property type="entry name" value="PROTEASE M1 ZINC METALLOPROTEASE"/>
    <property type="match status" value="1"/>
</dbReference>
<dbReference type="GO" id="GO:0008270">
    <property type="term" value="F:zinc ion binding"/>
    <property type="evidence" value="ECO:0007669"/>
    <property type="project" value="TreeGrafter"/>
</dbReference>
<keyword evidence="4" id="KW-1185">Reference proteome</keyword>
<keyword evidence="3" id="KW-0645">Protease</keyword>
<dbReference type="Gene3D" id="2.60.40.1910">
    <property type="match status" value="1"/>
</dbReference>